<gene>
    <name evidence="3" type="ORF">BFC18_04520</name>
</gene>
<evidence type="ECO:0000256" key="2">
    <source>
        <dbReference type="ARBA" id="ARBA00023295"/>
    </source>
</evidence>
<accession>A0A1E7ZEN3</accession>
<dbReference type="GO" id="GO:0005993">
    <property type="term" value="P:trehalose catabolic process"/>
    <property type="evidence" value="ECO:0007669"/>
    <property type="project" value="TreeGrafter"/>
</dbReference>
<organism evidence="3 4">
    <name type="scientific">Alteromonas confluentis</name>
    <dbReference type="NCBI Taxonomy" id="1656094"/>
    <lineage>
        <taxon>Bacteria</taxon>
        <taxon>Pseudomonadati</taxon>
        <taxon>Pseudomonadota</taxon>
        <taxon>Gammaproteobacteria</taxon>
        <taxon>Alteromonadales</taxon>
        <taxon>Alteromonadaceae</taxon>
        <taxon>Alteromonas/Salinimonas group</taxon>
        <taxon>Alteromonas</taxon>
    </lineage>
</organism>
<reference evidence="3 4" key="1">
    <citation type="submission" date="2016-08" db="EMBL/GenBank/DDBJ databases">
        <authorList>
            <person name="Seilhamer J.J."/>
        </authorList>
    </citation>
    <scope>NUCLEOTIDE SEQUENCE [LARGE SCALE GENOMIC DNA]</scope>
    <source>
        <strain evidence="3 4">KCTC 42603</strain>
    </source>
</reference>
<comment type="caution">
    <text evidence="3">The sequence shown here is derived from an EMBL/GenBank/DDBJ whole genome shotgun (WGS) entry which is preliminary data.</text>
</comment>
<dbReference type="PANTHER" id="PTHR23403">
    <property type="entry name" value="TREHALASE"/>
    <property type="match status" value="1"/>
</dbReference>
<dbReference type="Pfam" id="PF01204">
    <property type="entry name" value="Trehalase"/>
    <property type="match status" value="1"/>
</dbReference>
<dbReference type="Proteomes" id="UP000175691">
    <property type="component" value="Unassembled WGS sequence"/>
</dbReference>
<keyword evidence="4" id="KW-1185">Reference proteome</keyword>
<keyword evidence="1" id="KW-0378">Hydrolase</keyword>
<dbReference type="InterPro" id="IPR008928">
    <property type="entry name" value="6-hairpin_glycosidase_sf"/>
</dbReference>
<keyword evidence="2" id="KW-0326">Glycosidase</keyword>
<protein>
    <recommendedName>
        <fullName evidence="5">Alpha,alpha-trehalase</fullName>
    </recommendedName>
</protein>
<proteinExistence type="predicted"/>
<dbReference type="InterPro" id="IPR012341">
    <property type="entry name" value="6hp_glycosidase-like_sf"/>
</dbReference>
<evidence type="ECO:0000313" key="3">
    <source>
        <dbReference type="EMBL" id="OFC71973.1"/>
    </source>
</evidence>
<dbReference type="GO" id="GO:0004555">
    <property type="term" value="F:alpha,alpha-trehalase activity"/>
    <property type="evidence" value="ECO:0007669"/>
    <property type="project" value="InterPro"/>
</dbReference>
<dbReference type="PROSITE" id="PS00928">
    <property type="entry name" value="TREHALASE_2"/>
    <property type="match status" value="1"/>
</dbReference>
<dbReference type="InterPro" id="IPR001661">
    <property type="entry name" value="Glyco_hydro_37"/>
</dbReference>
<sequence length="511" mass="57538">MEVSAYLASSHQFFSSELFHRVQMAGLFADSKTFADAEPKSDITLILNAYKEQLPADNESLLAFVNMHFVIPTPPQEPEVQSEDLQAYITRLWPALTRKGVTQTAGSLLPLPCDYLVPGGRFREIYYWDSFFTSLGLMRSGYEAQVQSMVDNFISLQQSVGLIPNGSRTYYSSRSQPPVLALMISLLEKNGVEAEPEDLNGYYLQALIREHHFWMNGADEITGSGAIQRAVKLPDGELLNRYWDDSATPRPESYREDVELAQGLSESDAQVFYRNIRAACESGWDFSSRWLADPESLLSIQTTDLIPVDLNCLLVILEQTIARLSAHVHGEDDEQKQVWQQKAQARIDAINKYCWREDMGAFVDFNHKQMQPSSVHALSTVLPLFAGIANSEQADKVAQALQTQFLQKGGLLTSVNQTTQQWDAPNGWAPLQWFAVEALKAYGKMELAEEIANRWLETVNNYYQCHHTLMEKYNVVDTTASAKGGEYEVQHGFGWTNGVVQAFFALQKATQ</sequence>
<dbReference type="PANTHER" id="PTHR23403:SF1">
    <property type="entry name" value="TREHALASE"/>
    <property type="match status" value="1"/>
</dbReference>
<dbReference type="EMBL" id="MDHN01000008">
    <property type="protein sequence ID" value="OFC71973.1"/>
    <property type="molecule type" value="Genomic_DNA"/>
</dbReference>
<evidence type="ECO:0000256" key="1">
    <source>
        <dbReference type="ARBA" id="ARBA00022801"/>
    </source>
</evidence>
<dbReference type="InterPro" id="IPR018232">
    <property type="entry name" value="Glyco_hydro_37_CS"/>
</dbReference>
<name>A0A1E7ZEN3_9ALTE</name>
<dbReference type="Gene3D" id="1.50.10.10">
    <property type="match status" value="1"/>
</dbReference>
<dbReference type="RefSeq" id="WP_070123755.1">
    <property type="nucleotide sequence ID" value="NZ_MDHN01000008.1"/>
</dbReference>
<dbReference type="NCBIfam" id="NF009773">
    <property type="entry name" value="PRK13270.1"/>
    <property type="match status" value="1"/>
</dbReference>
<dbReference type="AlphaFoldDB" id="A0A1E7ZEN3"/>
<evidence type="ECO:0008006" key="5">
    <source>
        <dbReference type="Google" id="ProtNLM"/>
    </source>
</evidence>
<dbReference type="STRING" id="1656094.BFC18_04520"/>
<dbReference type="SUPFAM" id="SSF48208">
    <property type="entry name" value="Six-hairpin glycosidases"/>
    <property type="match status" value="1"/>
</dbReference>
<evidence type="ECO:0000313" key="4">
    <source>
        <dbReference type="Proteomes" id="UP000175691"/>
    </source>
</evidence>
<dbReference type="PRINTS" id="PR00744">
    <property type="entry name" value="GLHYDRLASE37"/>
</dbReference>